<proteinExistence type="predicted"/>
<evidence type="ECO:0000256" key="2">
    <source>
        <dbReference type="SAM" id="SignalP"/>
    </source>
</evidence>
<evidence type="ECO:0000313" key="5">
    <source>
        <dbReference type="Proteomes" id="UP000520814"/>
    </source>
</evidence>
<dbReference type="InterPro" id="IPR036280">
    <property type="entry name" value="Multihaem_cyt_sf"/>
</dbReference>
<protein>
    <recommendedName>
        <fullName evidence="3">Cytochrome c-552/4 domain-containing protein</fullName>
    </recommendedName>
</protein>
<organism evidence="4 5">
    <name type="scientific">Armatimonas rosea</name>
    <dbReference type="NCBI Taxonomy" id="685828"/>
    <lineage>
        <taxon>Bacteria</taxon>
        <taxon>Bacillati</taxon>
        <taxon>Armatimonadota</taxon>
        <taxon>Armatimonadia</taxon>
        <taxon>Armatimonadales</taxon>
        <taxon>Armatimonadaceae</taxon>
        <taxon>Armatimonas</taxon>
    </lineage>
</organism>
<feature type="chain" id="PRO_5030663502" description="Cytochrome c-552/4 domain-containing protein" evidence="2">
    <location>
        <begin position="25"/>
        <end position="364"/>
    </location>
</feature>
<dbReference type="EMBL" id="JACHGW010000004">
    <property type="protein sequence ID" value="MBB6052385.1"/>
    <property type="molecule type" value="Genomic_DNA"/>
</dbReference>
<feature type="signal peptide" evidence="2">
    <location>
        <begin position="1"/>
        <end position="24"/>
    </location>
</feature>
<dbReference type="SUPFAM" id="SSF48695">
    <property type="entry name" value="Multiheme cytochromes"/>
    <property type="match status" value="1"/>
</dbReference>
<dbReference type="AlphaFoldDB" id="A0A7W9ST57"/>
<dbReference type="Gene3D" id="1.10.1130.10">
    <property type="entry name" value="Flavocytochrome C3, Chain A"/>
    <property type="match status" value="1"/>
</dbReference>
<dbReference type="Pfam" id="PF13435">
    <property type="entry name" value="Cytochrome_C554"/>
    <property type="match status" value="1"/>
</dbReference>
<comment type="caution">
    <text evidence="4">The sequence shown here is derived from an EMBL/GenBank/DDBJ whole genome shotgun (WGS) entry which is preliminary data.</text>
</comment>
<gene>
    <name evidence="4" type="ORF">HNQ39_004206</name>
</gene>
<dbReference type="InterPro" id="IPR023155">
    <property type="entry name" value="Cyt_c-552/4"/>
</dbReference>
<evidence type="ECO:0000259" key="3">
    <source>
        <dbReference type="Pfam" id="PF13435"/>
    </source>
</evidence>
<dbReference type="PANTHER" id="PTHR35038:SF8">
    <property type="entry name" value="C-TYPE POLYHEME CYTOCHROME OMCC"/>
    <property type="match status" value="1"/>
</dbReference>
<dbReference type="RefSeq" id="WP_184201334.1">
    <property type="nucleotide sequence ID" value="NZ_JACHGW010000004.1"/>
</dbReference>
<keyword evidence="1 2" id="KW-0732">Signal</keyword>
<accession>A0A7W9ST57</accession>
<sequence length="364" mass="38454">MIWRLLGPLALLVCLLLAPGCQQEAPPVASPTPLPTAAPPVAETAASLSALDEAEFVGTPACSPCHAELAKTHGESRHMRTLRRAVEGELGELTPPVGKIPGTPFSLKRAEGRFVLAGGKVALPLHLAFGSGKTGVTYATAFADGTLTELHKSYFVSTKTWYTTPGQEKVPSTAPGDHVPGAIARKCVLCHAVTLPPDRLGLEKRFIGVGCEACHGPGSAHVAAAEAGKPSKALIEGLKAAPGSVVLETCGKCHRTAATIDRNDPVSSQQTQRFQPYGLSLSKCFQKSADKLSCVTCHNPHEDASTDTKRYEAVCVSCHAAPKTVCPVNPKEKCVSCHMPTRQVFAGTTIPTKMADHFIRVFKK</sequence>
<evidence type="ECO:0000256" key="1">
    <source>
        <dbReference type="ARBA" id="ARBA00022729"/>
    </source>
</evidence>
<reference evidence="4 5" key="1">
    <citation type="submission" date="2020-08" db="EMBL/GenBank/DDBJ databases">
        <title>Genomic Encyclopedia of Type Strains, Phase IV (KMG-IV): sequencing the most valuable type-strain genomes for metagenomic binning, comparative biology and taxonomic classification.</title>
        <authorList>
            <person name="Goeker M."/>
        </authorList>
    </citation>
    <scope>NUCLEOTIDE SEQUENCE [LARGE SCALE GENOMIC DNA]</scope>
    <source>
        <strain evidence="4 5">DSM 23562</strain>
    </source>
</reference>
<feature type="domain" description="Cytochrome c-552/4" evidence="3">
    <location>
        <begin position="183"/>
        <end position="216"/>
    </location>
</feature>
<name>A0A7W9ST57_ARMRO</name>
<dbReference type="Proteomes" id="UP000520814">
    <property type="component" value="Unassembled WGS sequence"/>
</dbReference>
<keyword evidence="5" id="KW-1185">Reference proteome</keyword>
<dbReference type="InterPro" id="IPR051829">
    <property type="entry name" value="Multiheme_Cytochr_ET"/>
</dbReference>
<evidence type="ECO:0000313" key="4">
    <source>
        <dbReference type="EMBL" id="MBB6052385.1"/>
    </source>
</evidence>
<dbReference type="PANTHER" id="PTHR35038">
    <property type="entry name" value="DISSIMILATORY SULFITE REDUCTASE SIRA"/>
    <property type="match status" value="1"/>
</dbReference>